<evidence type="ECO:0000313" key="3">
    <source>
        <dbReference type="Proteomes" id="UP000076858"/>
    </source>
</evidence>
<dbReference type="AlphaFoldDB" id="A0A164GVS4"/>
<organism evidence="2 3">
    <name type="scientific">Daphnia magna</name>
    <dbReference type="NCBI Taxonomy" id="35525"/>
    <lineage>
        <taxon>Eukaryota</taxon>
        <taxon>Metazoa</taxon>
        <taxon>Ecdysozoa</taxon>
        <taxon>Arthropoda</taxon>
        <taxon>Crustacea</taxon>
        <taxon>Branchiopoda</taxon>
        <taxon>Diplostraca</taxon>
        <taxon>Cladocera</taxon>
        <taxon>Anomopoda</taxon>
        <taxon>Daphniidae</taxon>
        <taxon>Daphnia</taxon>
    </lineage>
</organism>
<protein>
    <submittedName>
        <fullName evidence="2">Uncharacterized protein</fullName>
    </submittedName>
</protein>
<comment type="caution">
    <text evidence="2">The sequence shown here is derived from an EMBL/GenBank/DDBJ whole genome shotgun (WGS) entry which is preliminary data.</text>
</comment>
<keyword evidence="3" id="KW-1185">Reference proteome</keyword>
<proteinExistence type="predicted"/>
<keyword evidence="1" id="KW-1133">Transmembrane helix</keyword>
<dbReference type="Proteomes" id="UP000076858">
    <property type="component" value="Unassembled WGS sequence"/>
</dbReference>
<keyword evidence="1" id="KW-0472">Membrane</keyword>
<name>A0A164GVS4_9CRUS</name>
<evidence type="ECO:0000313" key="2">
    <source>
        <dbReference type="EMBL" id="KZR99416.1"/>
    </source>
</evidence>
<keyword evidence="1" id="KW-0812">Transmembrane</keyword>
<accession>A0A164GVS4</accession>
<dbReference type="EMBL" id="LRGB01013690">
    <property type="protein sequence ID" value="KZR99416.1"/>
    <property type="molecule type" value="Genomic_DNA"/>
</dbReference>
<gene>
    <name evidence="2" type="ORF">APZ42_004718</name>
</gene>
<feature type="transmembrane region" description="Helical" evidence="1">
    <location>
        <begin position="25"/>
        <end position="45"/>
    </location>
</feature>
<evidence type="ECO:0000256" key="1">
    <source>
        <dbReference type="SAM" id="Phobius"/>
    </source>
</evidence>
<reference evidence="2 3" key="1">
    <citation type="submission" date="2016-03" db="EMBL/GenBank/DDBJ databases">
        <title>EvidentialGene: Evidence-directed Construction of Genes on Genomes.</title>
        <authorList>
            <person name="Gilbert D.G."/>
            <person name="Choi J.-H."/>
            <person name="Mockaitis K."/>
            <person name="Colbourne J."/>
            <person name="Pfrender M."/>
        </authorList>
    </citation>
    <scope>NUCLEOTIDE SEQUENCE [LARGE SCALE GENOMIC DNA]</scope>
    <source>
        <strain evidence="2 3">Xinb3</strain>
        <tissue evidence="2">Complete organism</tissue>
    </source>
</reference>
<sequence length="55" mass="6299">MAIALSRQNTDFLPLSAYSSDKSSISGAFIRILCFYFSILPKAIIRIQWFIILTR</sequence>